<dbReference type="Pfam" id="PF20151">
    <property type="entry name" value="DUF6533"/>
    <property type="match status" value="1"/>
</dbReference>
<dbReference type="OrthoDB" id="2749098at2759"/>
<feature type="domain" description="DUF6533" evidence="3">
    <location>
        <begin position="39"/>
        <end position="85"/>
    </location>
</feature>
<sequence>MASQIKSIVARQSIEDIDDDELAAIWANIVYLMILDNIFSVVVAVLVLYDFTITLYKERLYVWNHKSKFSGGTLVYFINRYLMLFVVFIGLSSLAYTTDRSCHIAAWPSTILLLIVQVSQSVFSALRLHAIWGGNAKVGLSTFAVHCVPLGIRIFIVAQPWEALSNSLLTDGAVGGCVISQEVSFGFDIMKVILVFNVANIIAYLWSLALTIMKTYQLSKDARAVKFSVSTSTLLLKDGSLQFTALTVLCIYEAVWAVTRGTDSMYSLVIALSSVLISNFVLNLRQVYLPDPVETQSSAIFASFSTFATNVIGNLGAPLGANSTDVVALKSPNPLAVDLDVPWMERKKEVAPLLREEYTNQGRNRGQRIDIMEMENYRPSDTELTSPESVVSSRWR</sequence>
<feature type="compositionally biased region" description="Polar residues" evidence="1">
    <location>
        <begin position="382"/>
        <end position="396"/>
    </location>
</feature>
<feature type="region of interest" description="Disordered" evidence="1">
    <location>
        <begin position="377"/>
        <end position="396"/>
    </location>
</feature>
<keyword evidence="2" id="KW-1133">Transmembrane helix</keyword>
<feature type="transmembrane region" description="Helical" evidence="2">
    <location>
        <begin position="192"/>
        <end position="213"/>
    </location>
</feature>
<accession>A0A8K0UM29</accession>
<reference evidence="4" key="1">
    <citation type="journal article" date="2021" name="New Phytol.">
        <title>Evolutionary innovations through gain and loss of genes in the ectomycorrhizal Boletales.</title>
        <authorList>
            <person name="Wu G."/>
            <person name="Miyauchi S."/>
            <person name="Morin E."/>
            <person name="Kuo A."/>
            <person name="Drula E."/>
            <person name="Varga T."/>
            <person name="Kohler A."/>
            <person name="Feng B."/>
            <person name="Cao Y."/>
            <person name="Lipzen A."/>
            <person name="Daum C."/>
            <person name="Hundley H."/>
            <person name="Pangilinan J."/>
            <person name="Johnson J."/>
            <person name="Barry K."/>
            <person name="LaButti K."/>
            <person name="Ng V."/>
            <person name="Ahrendt S."/>
            <person name="Min B."/>
            <person name="Choi I.G."/>
            <person name="Park H."/>
            <person name="Plett J.M."/>
            <person name="Magnuson J."/>
            <person name="Spatafora J.W."/>
            <person name="Nagy L.G."/>
            <person name="Henrissat B."/>
            <person name="Grigoriev I.V."/>
            <person name="Yang Z.L."/>
            <person name="Xu J."/>
            <person name="Martin F.M."/>
        </authorList>
    </citation>
    <scope>NUCLEOTIDE SEQUENCE</scope>
    <source>
        <strain evidence="4">KKN 215</strain>
    </source>
</reference>
<dbReference type="InterPro" id="IPR045340">
    <property type="entry name" value="DUF6533"/>
</dbReference>
<dbReference type="EMBL" id="JAEVFJ010000018">
    <property type="protein sequence ID" value="KAH8099747.1"/>
    <property type="molecule type" value="Genomic_DNA"/>
</dbReference>
<proteinExistence type="predicted"/>
<keyword evidence="2" id="KW-0812">Transmembrane</keyword>
<evidence type="ECO:0000256" key="1">
    <source>
        <dbReference type="SAM" id="MobiDB-lite"/>
    </source>
</evidence>
<evidence type="ECO:0000313" key="5">
    <source>
        <dbReference type="Proteomes" id="UP000813824"/>
    </source>
</evidence>
<evidence type="ECO:0000259" key="3">
    <source>
        <dbReference type="Pfam" id="PF20151"/>
    </source>
</evidence>
<keyword evidence="2" id="KW-0472">Membrane</keyword>
<feature type="transmembrane region" description="Helical" evidence="2">
    <location>
        <begin position="138"/>
        <end position="158"/>
    </location>
</feature>
<feature type="transmembrane region" description="Helical" evidence="2">
    <location>
        <begin position="264"/>
        <end position="282"/>
    </location>
</feature>
<feature type="transmembrane region" description="Helical" evidence="2">
    <location>
        <begin position="104"/>
        <end position="126"/>
    </location>
</feature>
<evidence type="ECO:0000313" key="4">
    <source>
        <dbReference type="EMBL" id="KAH8099747.1"/>
    </source>
</evidence>
<protein>
    <recommendedName>
        <fullName evidence="3">DUF6533 domain-containing protein</fullName>
    </recommendedName>
</protein>
<feature type="transmembrane region" description="Helical" evidence="2">
    <location>
        <begin position="77"/>
        <end position="98"/>
    </location>
</feature>
<keyword evidence="5" id="KW-1185">Reference proteome</keyword>
<evidence type="ECO:0000256" key="2">
    <source>
        <dbReference type="SAM" id="Phobius"/>
    </source>
</evidence>
<name>A0A8K0UM29_9AGAR</name>
<comment type="caution">
    <text evidence="4">The sequence shown here is derived from an EMBL/GenBank/DDBJ whole genome shotgun (WGS) entry which is preliminary data.</text>
</comment>
<dbReference type="Proteomes" id="UP000813824">
    <property type="component" value="Unassembled WGS sequence"/>
</dbReference>
<feature type="transmembrane region" description="Helical" evidence="2">
    <location>
        <begin position="29"/>
        <end position="56"/>
    </location>
</feature>
<dbReference type="AlphaFoldDB" id="A0A8K0UM29"/>
<organism evidence="4 5">
    <name type="scientific">Cristinia sonorae</name>
    <dbReference type="NCBI Taxonomy" id="1940300"/>
    <lineage>
        <taxon>Eukaryota</taxon>
        <taxon>Fungi</taxon>
        <taxon>Dikarya</taxon>
        <taxon>Basidiomycota</taxon>
        <taxon>Agaricomycotina</taxon>
        <taxon>Agaricomycetes</taxon>
        <taxon>Agaricomycetidae</taxon>
        <taxon>Agaricales</taxon>
        <taxon>Pleurotineae</taxon>
        <taxon>Stephanosporaceae</taxon>
        <taxon>Cristinia</taxon>
    </lineage>
</organism>
<gene>
    <name evidence="4" type="ORF">BXZ70DRAFT_940940</name>
</gene>